<dbReference type="PROSITE" id="PS51762">
    <property type="entry name" value="GH16_2"/>
    <property type="match status" value="1"/>
</dbReference>
<evidence type="ECO:0000256" key="1">
    <source>
        <dbReference type="SAM" id="SignalP"/>
    </source>
</evidence>
<evidence type="ECO:0000313" key="4">
    <source>
        <dbReference type="Proteomes" id="UP000027265"/>
    </source>
</evidence>
<dbReference type="HOGENOM" id="CLU_016972_2_1_1"/>
<dbReference type="STRING" id="933084.A0A067PZW7"/>
<dbReference type="GO" id="GO:0009251">
    <property type="term" value="P:glucan catabolic process"/>
    <property type="evidence" value="ECO:0007669"/>
    <property type="project" value="TreeGrafter"/>
</dbReference>
<feature type="signal peptide" evidence="1">
    <location>
        <begin position="1"/>
        <end position="18"/>
    </location>
</feature>
<dbReference type="GO" id="GO:0004553">
    <property type="term" value="F:hydrolase activity, hydrolyzing O-glycosyl compounds"/>
    <property type="evidence" value="ECO:0007669"/>
    <property type="project" value="InterPro"/>
</dbReference>
<feature type="domain" description="GH16" evidence="2">
    <location>
        <begin position="15"/>
        <end position="288"/>
    </location>
</feature>
<dbReference type="Proteomes" id="UP000027265">
    <property type="component" value="Unassembled WGS sequence"/>
</dbReference>
<sequence>MTWGLLFVSLSLTAVSWAQPAPPYSLVREYSGQTFFNGWDFYGNEDNLTWGNVSYLDASDAASQKLAYINDAGRAIIKVDNTTNVVSGNLRNSVRITTQQSYGFGSMWILDVTHLPYGCSVWPAYWTKGPLWPDDGEIDIMEAINLMTANEGALHTLEGCTISPAVNSTLELGNIGSTDCSTGSGCVIGESKANSYGTTFNTAGGGVWATSFDLTGIYMWFWSRADIPASITSLTSTSPLGSIADWGTPSMVWPSSSCNMPTFFGEQQIILDITLCGVWAGVPGIYQSTCAGVGTTGICYNDSVIGPGSPRFDEAYFEINYLRTYTNNVTTQASISASPTAASANGPIATTLTLTYTPGATTKSGAGEALWKINRGTSLFAGLVGVGVLLGVQLVL</sequence>
<gene>
    <name evidence="3" type="ORF">JAAARDRAFT_56197</name>
</gene>
<dbReference type="Gene3D" id="2.60.120.200">
    <property type="match status" value="1"/>
</dbReference>
<dbReference type="PANTHER" id="PTHR10963">
    <property type="entry name" value="GLYCOSYL HYDROLASE-RELATED"/>
    <property type="match status" value="1"/>
</dbReference>
<keyword evidence="4" id="KW-1185">Reference proteome</keyword>
<dbReference type="AlphaFoldDB" id="A0A067PZW7"/>
<name>A0A067PZW7_9AGAM</name>
<dbReference type="PANTHER" id="PTHR10963:SF24">
    <property type="entry name" value="GLYCOSIDASE C21B10.07-RELATED"/>
    <property type="match status" value="1"/>
</dbReference>
<keyword evidence="1" id="KW-0732">Signal</keyword>
<dbReference type="InterPro" id="IPR050546">
    <property type="entry name" value="Glycosyl_Hydrlase_16"/>
</dbReference>
<keyword evidence="3" id="KW-0378">Hydrolase</keyword>
<dbReference type="Pfam" id="PF26113">
    <property type="entry name" value="GH16_XgeA"/>
    <property type="match status" value="1"/>
</dbReference>
<dbReference type="InterPro" id="IPR013320">
    <property type="entry name" value="ConA-like_dom_sf"/>
</dbReference>
<evidence type="ECO:0000259" key="2">
    <source>
        <dbReference type="PROSITE" id="PS51762"/>
    </source>
</evidence>
<organism evidence="3 4">
    <name type="scientific">Jaapia argillacea MUCL 33604</name>
    <dbReference type="NCBI Taxonomy" id="933084"/>
    <lineage>
        <taxon>Eukaryota</taxon>
        <taxon>Fungi</taxon>
        <taxon>Dikarya</taxon>
        <taxon>Basidiomycota</taxon>
        <taxon>Agaricomycotina</taxon>
        <taxon>Agaricomycetes</taxon>
        <taxon>Agaricomycetidae</taxon>
        <taxon>Jaapiales</taxon>
        <taxon>Jaapiaceae</taxon>
        <taxon>Jaapia</taxon>
    </lineage>
</organism>
<feature type="chain" id="PRO_5001647146" evidence="1">
    <location>
        <begin position="19"/>
        <end position="396"/>
    </location>
</feature>
<reference evidence="4" key="1">
    <citation type="journal article" date="2014" name="Proc. Natl. Acad. Sci. U.S.A.">
        <title>Extensive sampling of basidiomycete genomes demonstrates inadequacy of the white-rot/brown-rot paradigm for wood decay fungi.</title>
        <authorList>
            <person name="Riley R."/>
            <person name="Salamov A.A."/>
            <person name="Brown D.W."/>
            <person name="Nagy L.G."/>
            <person name="Floudas D."/>
            <person name="Held B.W."/>
            <person name="Levasseur A."/>
            <person name="Lombard V."/>
            <person name="Morin E."/>
            <person name="Otillar R."/>
            <person name="Lindquist E.A."/>
            <person name="Sun H."/>
            <person name="LaButti K.M."/>
            <person name="Schmutz J."/>
            <person name="Jabbour D."/>
            <person name="Luo H."/>
            <person name="Baker S.E."/>
            <person name="Pisabarro A.G."/>
            <person name="Walton J.D."/>
            <person name="Blanchette R.A."/>
            <person name="Henrissat B."/>
            <person name="Martin F."/>
            <person name="Cullen D."/>
            <person name="Hibbett D.S."/>
            <person name="Grigoriev I.V."/>
        </authorList>
    </citation>
    <scope>NUCLEOTIDE SEQUENCE [LARGE SCALE GENOMIC DNA]</scope>
    <source>
        <strain evidence="4">MUCL 33604</strain>
    </source>
</reference>
<dbReference type="EMBL" id="KL197714">
    <property type="protein sequence ID" value="KDQ60269.1"/>
    <property type="molecule type" value="Genomic_DNA"/>
</dbReference>
<proteinExistence type="predicted"/>
<protein>
    <submittedName>
        <fullName evidence="3">Glycoside hydrolase family 16 protein</fullName>
    </submittedName>
</protein>
<dbReference type="OrthoDB" id="192832at2759"/>
<dbReference type="InterPro" id="IPR000757">
    <property type="entry name" value="Beta-glucanase-like"/>
</dbReference>
<dbReference type="InParanoid" id="A0A067PZW7"/>
<dbReference type="SUPFAM" id="SSF49899">
    <property type="entry name" value="Concanavalin A-like lectins/glucanases"/>
    <property type="match status" value="1"/>
</dbReference>
<dbReference type="CDD" id="cd02181">
    <property type="entry name" value="GH16_fungal_Lam16A_glucanase"/>
    <property type="match status" value="1"/>
</dbReference>
<evidence type="ECO:0000313" key="3">
    <source>
        <dbReference type="EMBL" id="KDQ60269.1"/>
    </source>
</evidence>
<accession>A0A067PZW7</accession>